<reference evidence="1" key="1">
    <citation type="submission" date="2014-12" db="EMBL/GenBank/DDBJ databases">
        <title>Genome Sequence of Valsa Canker Pathogens Uncovers a Specific Adaption of Colonization on Woody Bark.</title>
        <authorList>
            <person name="Yin Z."/>
            <person name="Liu H."/>
            <person name="Gao X."/>
            <person name="Li Z."/>
            <person name="Song N."/>
            <person name="Ke X."/>
            <person name="Dai Q."/>
            <person name="Wu Y."/>
            <person name="Sun Y."/>
            <person name="Xu J.-R."/>
            <person name="Kang Z.K."/>
            <person name="Wang L."/>
            <person name="Huang L."/>
        </authorList>
    </citation>
    <scope>NUCLEOTIDE SEQUENCE [LARGE SCALE GENOMIC DNA]</scope>
    <source>
        <strain evidence="1">03-8</strain>
    </source>
</reference>
<dbReference type="Proteomes" id="UP000078559">
    <property type="component" value="Chromosome 4"/>
</dbReference>
<evidence type="ECO:0000313" key="1">
    <source>
        <dbReference type="EMBL" id="KUI68587.1"/>
    </source>
</evidence>
<sequence length="98" mass="10798">MLWNDNITEEGHQGGALAMYPLGKCLMWYAQYLRCGSAAQPSPIDFTMAADVVGLRASQSLALPKELHKLRMRTLLYEEQMIKAISGLLVMAVVALGE</sequence>
<accession>A0A194VX59</accession>
<name>A0A194VX59_CYTMA</name>
<dbReference type="AlphaFoldDB" id="A0A194VX59"/>
<dbReference type="EMBL" id="CM003101">
    <property type="protein sequence ID" value="KUI68587.1"/>
    <property type="molecule type" value="Genomic_DNA"/>
</dbReference>
<protein>
    <submittedName>
        <fullName evidence="1">Uncharacterized protein</fullName>
    </submittedName>
</protein>
<proteinExistence type="predicted"/>
<keyword evidence="2" id="KW-1185">Reference proteome</keyword>
<gene>
    <name evidence="1" type="ORF">VM1G_03848</name>
</gene>
<organism evidence="1 2">
    <name type="scientific">Cytospora mali</name>
    <name type="common">Apple Valsa canker fungus</name>
    <name type="synonym">Valsa mali</name>
    <dbReference type="NCBI Taxonomy" id="578113"/>
    <lineage>
        <taxon>Eukaryota</taxon>
        <taxon>Fungi</taxon>
        <taxon>Dikarya</taxon>
        <taxon>Ascomycota</taxon>
        <taxon>Pezizomycotina</taxon>
        <taxon>Sordariomycetes</taxon>
        <taxon>Sordariomycetidae</taxon>
        <taxon>Diaporthales</taxon>
        <taxon>Cytosporaceae</taxon>
        <taxon>Cytospora</taxon>
    </lineage>
</organism>
<evidence type="ECO:0000313" key="2">
    <source>
        <dbReference type="Proteomes" id="UP000078559"/>
    </source>
</evidence>